<organism evidence="2 3">
    <name type="scientific">Achromobacter pulmonis</name>
    <dbReference type="NCBI Taxonomy" id="1389932"/>
    <lineage>
        <taxon>Bacteria</taxon>
        <taxon>Pseudomonadati</taxon>
        <taxon>Pseudomonadota</taxon>
        <taxon>Betaproteobacteria</taxon>
        <taxon>Burkholderiales</taxon>
        <taxon>Alcaligenaceae</taxon>
        <taxon>Achromobacter</taxon>
    </lineage>
</organism>
<dbReference type="Pfam" id="PF13700">
    <property type="entry name" value="DUF4158"/>
    <property type="match status" value="1"/>
</dbReference>
<feature type="domain" description="DUF4158" evidence="1">
    <location>
        <begin position="13"/>
        <end position="157"/>
    </location>
</feature>
<reference evidence="2 3" key="1">
    <citation type="submission" date="2018-01" db="EMBL/GenBank/DDBJ databases">
        <title>The draft genome of an aniline degradation strain ANB-1.</title>
        <authorList>
            <person name="Zhang L."/>
            <person name="Jiang J."/>
        </authorList>
    </citation>
    <scope>NUCLEOTIDE SEQUENCE [LARGE SCALE GENOMIC DNA]</scope>
    <source>
        <strain evidence="2 3">ANB-1</strain>
    </source>
</reference>
<gene>
    <name evidence="2" type="ORF">C1I89_31510</name>
</gene>
<dbReference type="AlphaFoldDB" id="A0A2N8K962"/>
<comment type="caution">
    <text evidence="2">The sequence shown here is derived from an EMBL/GenBank/DDBJ whole genome shotgun (WGS) entry which is preliminary data.</text>
</comment>
<dbReference type="Proteomes" id="UP000235994">
    <property type="component" value="Unassembled WGS sequence"/>
</dbReference>
<evidence type="ECO:0000313" key="2">
    <source>
        <dbReference type="EMBL" id="PND29985.1"/>
    </source>
</evidence>
<keyword evidence="3" id="KW-1185">Reference proteome</keyword>
<accession>A0A2N8K962</accession>
<sequence length="166" mass="19212">MQGWHTTFLGMRGLPRDISDFEMKAFFTFDGAERDAINARRGDSHKLGLALHIGFLRMSGRLLGAFRVIPVALWRHLGNELGIAAPEVASLRAMYERGRTLFDHQQVACTVLGFQWMSEHQRRSLVRELRDEVARCADRDQLLVRARQWLYKNKLVIVHERAIRTL</sequence>
<evidence type="ECO:0000313" key="3">
    <source>
        <dbReference type="Proteomes" id="UP000235994"/>
    </source>
</evidence>
<protein>
    <submittedName>
        <fullName evidence="2">Tn3 family transposase</fullName>
    </submittedName>
</protein>
<evidence type="ECO:0000259" key="1">
    <source>
        <dbReference type="Pfam" id="PF13700"/>
    </source>
</evidence>
<name>A0A2N8K962_9BURK</name>
<dbReference type="RefSeq" id="WP_003049892.1">
    <property type="nucleotide sequence ID" value="NZ_POQS01000013.1"/>
</dbReference>
<dbReference type="EMBL" id="POQS01000013">
    <property type="protein sequence ID" value="PND29985.1"/>
    <property type="molecule type" value="Genomic_DNA"/>
</dbReference>
<dbReference type="InterPro" id="IPR025296">
    <property type="entry name" value="DUF4158"/>
</dbReference>
<proteinExistence type="predicted"/>
<feature type="non-terminal residue" evidence="2">
    <location>
        <position position="166"/>
    </location>
</feature>